<keyword evidence="1" id="KW-0433">Leucine-rich repeat</keyword>
<dbReference type="Pfam" id="PF13585">
    <property type="entry name" value="CHU_C"/>
    <property type="match status" value="1"/>
</dbReference>
<evidence type="ECO:0000313" key="4">
    <source>
        <dbReference type="EMBL" id="MFE3866863.1"/>
    </source>
</evidence>
<dbReference type="Pfam" id="PF19081">
    <property type="entry name" value="Ig_7"/>
    <property type="match status" value="2"/>
</dbReference>
<reference evidence="4 5" key="1">
    <citation type="submission" date="2024-06" db="EMBL/GenBank/DDBJ databases">
        <title>Flavobacterium spp. isolated from glacier.</title>
        <authorList>
            <person name="Han D."/>
        </authorList>
    </citation>
    <scope>NUCLEOTIDE SEQUENCE [LARGE SCALE GENOMIC DNA]</scope>
    <source>
        <strain evidence="4 5">LS2P90</strain>
    </source>
</reference>
<comment type="caution">
    <text evidence="4">The sequence shown here is derived from an EMBL/GenBank/DDBJ whole genome shotgun (WGS) entry which is preliminary data.</text>
</comment>
<evidence type="ECO:0000256" key="1">
    <source>
        <dbReference type="ARBA" id="ARBA00022614"/>
    </source>
</evidence>
<dbReference type="InterPro" id="IPR052574">
    <property type="entry name" value="CDIRP"/>
</dbReference>
<evidence type="ECO:0000313" key="5">
    <source>
        <dbReference type="Proteomes" id="UP001600109"/>
    </source>
</evidence>
<evidence type="ECO:0000256" key="2">
    <source>
        <dbReference type="ARBA" id="ARBA00022737"/>
    </source>
</evidence>
<gene>
    <name evidence="4" type="ORF">ACFX5E_02090</name>
</gene>
<dbReference type="PANTHER" id="PTHR47566">
    <property type="match status" value="1"/>
</dbReference>
<sequence>MKKLFFLILILSNVFGYAQYTLIPDVNFEQALIDMRIDSGAPDGKVLTANISTLNSLDVSSKNITNLTGIQDFLALTNLNCFKNQLTNLDVTKNTSLTYLSCWNNQLTSLDVTKNFSLTYLDCNANKLTSLNVTLNTALTYLFCNDNKLTSFNITLNTALTGLGCSSNQLTSLDVTKNNSLTYLSCFSNQLTSLTVIENTSLTYLVCSTNQLTILDVTKNTKLTELYCTSNLLTNLDVTKNTSLNALTCWNNQLTSLNVSENTSLNLLYCDNNQLTSLDVIKNTSLTDFACSNNQLTSLNLKNGKNTNINKDSFNLTANPNLTCIQVDDTSYSNTNWLSYKDASASYSNSCGAITIPNNNSSPLITASGNQIYCPGSSLNIVNDISITDTDNVITSIYIQISSGYINGEDLLTLAGTHPTITTNWDFVTGKLTLTGSTGQPNTAAFIAAIKDIKYSSSNTSPSGIRSFSITIGQANYLARNGHYYEYISNPGISWTAAKAAAENSTYFGLKGYLATITALDEAQLCGAQANGNGWIGGTDRETEGVWKWVTGPENGTVFWNGGANGISPTYANWNSGEPNNTNNSEHYAHVKAPGVPGTPGSWNDLQLNGDATGNYQSKGYIVEYGGMPGDPVLQISASTTITIPKITNTTSSLRCGSGSVTLKAIATDGTVNWFDAATGGNLLATGNSYSTPFLSTPTTYYVVAGANCTNPRTPIIATINTPPAITSTNTPVSRCGTGQVTLQAISDSGIINWYSVATGGNIEGTGTSFTTPIISQNTTYYAEAQNNGCHSNTRIPVEIKIYTPLIVMDQELTLCKSATLALDAQIPNMTYLWSTGENTQTISIKTGGNYFVDVISPAPENCTSRKKITVIEHNTPEIDRVDVNETTFAIYLKKEETYFEYSIDGINYQSSNVFFNSPSGLQTAYVREINFCSYDTKTFIVLITPKFFTPNNDTYNDVWEVKGLVNYPEAEVLIFDRYGKLITRLNAKKLIWDGTFNNNLLPASDYWYVLKIDNSTPEVRGHFSLKRQTVLDQLIFS</sequence>
<proteinExistence type="predicted"/>
<dbReference type="Gene3D" id="3.10.100.10">
    <property type="entry name" value="Mannose-Binding Protein A, subunit A"/>
    <property type="match status" value="1"/>
</dbReference>
<dbReference type="SUPFAM" id="SSF56436">
    <property type="entry name" value="C-type lectin-like"/>
    <property type="match status" value="1"/>
</dbReference>
<dbReference type="InterPro" id="IPR026341">
    <property type="entry name" value="T9SS_type_B"/>
</dbReference>
<evidence type="ECO:0000259" key="3">
    <source>
        <dbReference type="PROSITE" id="PS50041"/>
    </source>
</evidence>
<dbReference type="PANTHER" id="PTHR47566:SF1">
    <property type="entry name" value="PROTEIN NUD1"/>
    <property type="match status" value="1"/>
</dbReference>
<dbReference type="CDD" id="cd03603">
    <property type="entry name" value="CLECT_VCBS"/>
    <property type="match status" value="1"/>
</dbReference>
<dbReference type="EMBL" id="JBHZPZ010000002">
    <property type="protein sequence ID" value="MFE3866863.1"/>
    <property type="molecule type" value="Genomic_DNA"/>
</dbReference>
<dbReference type="Proteomes" id="UP001600109">
    <property type="component" value="Unassembled WGS sequence"/>
</dbReference>
<accession>A0ABW6HS96</accession>
<protein>
    <submittedName>
        <fullName evidence="4">T9SS type B sorting domain-containing protein</fullName>
    </submittedName>
</protein>
<dbReference type="PROSITE" id="PS50041">
    <property type="entry name" value="C_TYPE_LECTIN_2"/>
    <property type="match status" value="1"/>
</dbReference>
<dbReference type="NCBIfam" id="TIGR04131">
    <property type="entry name" value="Bac_Flav_CTERM"/>
    <property type="match status" value="1"/>
</dbReference>
<dbReference type="InterPro" id="IPR001304">
    <property type="entry name" value="C-type_lectin-like"/>
</dbReference>
<dbReference type="Gene3D" id="3.80.10.10">
    <property type="entry name" value="Ribonuclease Inhibitor"/>
    <property type="match status" value="2"/>
</dbReference>
<name>A0ABW6HS96_9FLAO</name>
<dbReference type="SUPFAM" id="SSF52058">
    <property type="entry name" value="L domain-like"/>
    <property type="match status" value="1"/>
</dbReference>
<dbReference type="InterPro" id="IPR016187">
    <property type="entry name" value="CTDL_fold"/>
</dbReference>
<dbReference type="InterPro" id="IPR034007">
    <property type="entry name" value="CTLD_bac"/>
</dbReference>
<feature type="domain" description="C-type lectin" evidence="3">
    <location>
        <begin position="480"/>
        <end position="605"/>
    </location>
</feature>
<dbReference type="InterPro" id="IPR016186">
    <property type="entry name" value="C-type_lectin-like/link_sf"/>
</dbReference>
<dbReference type="InterPro" id="IPR032675">
    <property type="entry name" value="LRR_dom_sf"/>
</dbReference>
<dbReference type="RefSeq" id="WP_379853512.1">
    <property type="nucleotide sequence ID" value="NZ_JBHZPZ010000002.1"/>
</dbReference>
<keyword evidence="2" id="KW-0677">Repeat</keyword>
<organism evidence="4 5">
    <name type="scientific">Flavobacterium xylosi</name>
    <dbReference type="NCBI Taxonomy" id="3230415"/>
    <lineage>
        <taxon>Bacteria</taxon>
        <taxon>Pseudomonadati</taxon>
        <taxon>Bacteroidota</taxon>
        <taxon>Flavobacteriia</taxon>
        <taxon>Flavobacteriales</taxon>
        <taxon>Flavobacteriaceae</taxon>
        <taxon>Flavobacterium</taxon>
    </lineage>
</organism>
<keyword evidence="5" id="KW-1185">Reference proteome</keyword>
<dbReference type="InterPro" id="IPR044023">
    <property type="entry name" value="Ig_7"/>
</dbReference>